<dbReference type="Proteomes" id="UP000650582">
    <property type="component" value="Unassembled WGS sequence"/>
</dbReference>
<name>A0A8H7LFX4_9AGAM</name>
<protein>
    <submittedName>
        <fullName evidence="2">Uncharacterized protein</fullName>
    </submittedName>
</protein>
<accession>A0A8H7LFX4</accession>
<dbReference type="AlphaFoldDB" id="A0A8H7LFX4"/>
<feature type="compositionally biased region" description="Basic residues" evidence="1">
    <location>
        <begin position="14"/>
        <end position="25"/>
    </location>
</feature>
<reference evidence="2" key="1">
    <citation type="submission" date="2020-09" db="EMBL/GenBank/DDBJ databases">
        <title>Comparative genome analyses of four rice-infecting Rhizoctonia solani isolates reveal extensive enrichment of homogalacturonan modification genes.</title>
        <authorList>
            <person name="Lee D.-Y."/>
            <person name="Jeon J."/>
            <person name="Kim K.-T."/>
            <person name="Cheong K."/>
            <person name="Song H."/>
            <person name="Choi G."/>
            <person name="Ko J."/>
            <person name="Opiyo S.O."/>
            <person name="Zuo S."/>
            <person name="Madhav S."/>
            <person name="Lee Y.-H."/>
            <person name="Wang G.-L."/>
        </authorList>
    </citation>
    <scope>NUCLEOTIDE SEQUENCE</scope>
    <source>
        <strain evidence="2">AG1-IA YN-7</strain>
    </source>
</reference>
<evidence type="ECO:0000313" key="2">
    <source>
        <dbReference type="EMBL" id="KAF8668533.1"/>
    </source>
</evidence>
<feature type="region of interest" description="Disordered" evidence="1">
    <location>
        <begin position="1"/>
        <end position="25"/>
    </location>
</feature>
<organism evidence="2 3">
    <name type="scientific">Rhizoctonia solani</name>
    <dbReference type="NCBI Taxonomy" id="456999"/>
    <lineage>
        <taxon>Eukaryota</taxon>
        <taxon>Fungi</taxon>
        <taxon>Dikarya</taxon>
        <taxon>Basidiomycota</taxon>
        <taxon>Agaricomycotina</taxon>
        <taxon>Agaricomycetes</taxon>
        <taxon>Cantharellales</taxon>
        <taxon>Ceratobasidiaceae</taxon>
        <taxon>Rhizoctonia</taxon>
    </lineage>
</organism>
<evidence type="ECO:0000256" key="1">
    <source>
        <dbReference type="SAM" id="MobiDB-lite"/>
    </source>
</evidence>
<evidence type="ECO:0000313" key="3">
    <source>
        <dbReference type="Proteomes" id="UP000650582"/>
    </source>
</evidence>
<gene>
    <name evidence="2" type="ORF">RHS04_08964</name>
</gene>
<proteinExistence type="predicted"/>
<sequence length="153" mass="17476">MASQVGTTQDMNTQKHKHRKDNNKYHKKISQACDLIYTQGRLVQSKAVEDLLKEESYVPTQNAFSHLGGQQEFNVFSSLVVDQLHKVELGVWKTLFKHLVQLLHLGGNNVVLEFNKRFQSIPPFGSTIQMFSEDVASMGWIAAQDFEDILQVR</sequence>
<feature type="compositionally biased region" description="Polar residues" evidence="1">
    <location>
        <begin position="1"/>
        <end position="12"/>
    </location>
</feature>
<comment type="caution">
    <text evidence="2">The sequence shown here is derived from an EMBL/GenBank/DDBJ whole genome shotgun (WGS) entry which is preliminary data.</text>
</comment>
<dbReference type="EMBL" id="JACYCC010000333">
    <property type="protein sequence ID" value="KAF8668533.1"/>
    <property type="molecule type" value="Genomic_DNA"/>
</dbReference>